<proteinExistence type="predicted"/>
<reference evidence="3 4" key="1">
    <citation type="submission" date="2019-03" db="EMBL/GenBank/DDBJ databases">
        <title>Efficiently degradation of phenoxyalkanoic acid herbicides by Cupriavidus oxalaticus strain X32.</title>
        <authorList>
            <person name="Sheng X."/>
        </authorList>
    </citation>
    <scope>NUCLEOTIDE SEQUENCE [LARGE SCALE GENOMIC DNA]</scope>
    <source>
        <strain evidence="3 4">X32</strain>
    </source>
</reference>
<evidence type="ECO:0000313" key="4">
    <source>
        <dbReference type="Proteomes" id="UP000295294"/>
    </source>
</evidence>
<dbReference type="Proteomes" id="UP000295294">
    <property type="component" value="Chromosome 2"/>
</dbReference>
<dbReference type="OrthoDB" id="5514845at2"/>
<dbReference type="KEGG" id="cox:E0W60_20415"/>
<dbReference type="PANTHER" id="PTHR34075:SF5">
    <property type="entry name" value="BLR3430 PROTEIN"/>
    <property type="match status" value="1"/>
</dbReference>
<dbReference type="InterPro" id="IPR012340">
    <property type="entry name" value="NA-bd_OB-fold"/>
</dbReference>
<evidence type="ECO:0000313" key="3">
    <source>
        <dbReference type="EMBL" id="QBY53446.1"/>
    </source>
</evidence>
<dbReference type="EMBL" id="CP038635">
    <property type="protein sequence ID" value="QBY53446.1"/>
    <property type="molecule type" value="Genomic_DNA"/>
</dbReference>
<evidence type="ECO:0000259" key="2">
    <source>
        <dbReference type="Pfam" id="PF12172"/>
    </source>
</evidence>
<organism evidence="3 4">
    <name type="scientific">Cupriavidus oxalaticus</name>
    <dbReference type="NCBI Taxonomy" id="96344"/>
    <lineage>
        <taxon>Bacteria</taxon>
        <taxon>Pseudomonadati</taxon>
        <taxon>Pseudomonadota</taxon>
        <taxon>Betaproteobacteria</taxon>
        <taxon>Burkholderiales</taxon>
        <taxon>Burkholderiaceae</taxon>
        <taxon>Cupriavidus</taxon>
    </lineage>
</organism>
<dbReference type="RefSeq" id="WP_135705423.1">
    <property type="nucleotide sequence ID" value="NZ_CP038635.1"/>
</dbReference>
<sequence>MSTTTTNTAARRIPAPRTLAESLPFWEAADQGRLLVKFCLDCGEAHHYPRDVCPHCQSLRTEWREASGHGTVYSYSTMGRAEAAYTLAFIQLDEGVTMMSNLVDCDPRELAIGQRVRVVFRASDGGHAVPMFTPA</sequence>
<protein>
    <submittedName>
        <fullName evidence="3">Zn-ribbon domain-containing OB-fold protein</fullName>
    </submittedName>
</protein>
<gene>
    <name evidence="3" type="ORF">E0W60_20415</name>
</gene>
<feature type="domain" description="ChsH2 rubredoxin-like zinc ribbon" evidence="2">
    <location>
        <begin position="26"/>
        <end position="58"/>
    </location>
</feature>
<evidence type="ECO:0000259" key="1">
    <source>
        <dbReference type="Pfam" id="PF01796"/>
    </source>
</evidence>
<dbReference type="Gene3D" id="6.10.30.10">
    <property type="match status" value="1"/>
</dbReference>
<accession>A0A4P7LBT4</accession>
<name>A0A4P7LBT4_9BURK</name>
<dbReference type="Pfam" id="PF01796">
    <property type="entry name" value="OB_ChsH2_C"/>
    <property type="match status" value="1"/>
</dbReference>
<dbReference type="SUPFAM" id="SSF50249">
    <property type="entry name" value="Nucleic acid-binding proteins"/>
    <property type="match status" value="1"/>
</dbReference>
<dbReference type="InterPro" id="IPR002878">
    <property type="entry name" value="ChsH2_C"/>
</dbReference>
<dbReference type="PANTHER" id="PTHR34075">
    <property type="entry name" value="BLR3430 PROTEIN"/>
    <property type="match status" value="1"/>
</dbReference>
<dbReference type="AlphaFoldDB" id="A0A4P7LBT4"/>
<dbReference type="InterPro" id="IPR022002">
    <property type="entry name" value="ChsH2_Znr"/>
</dbReference>
<feature type="domain" description="ChsH2 C-terminal OB-fold" evidence="1">
    <location>
        <begin position="63"/>
        <end position="121"/>
    </location>
</feature>
<dbReference type="Pfam" id="PF12172">
    <property type="entry name" value="zf-ChsH2"/>
    <property type="match status" value="1"/>
</dbReference>
<dbReference type="InterPro" id="IPR052513">
    <property type="entry name" value="Thioester_dehydratase-like"/>
</dbReference>